<dbReference type="Proteomes" id="UP000243515">
    <property type="component" value="Unassembled WGS sequence"/>
</dbReference>
<evidence type="ECO:0008006" key="11">
    <source>
        <dbReference type="Google" id="ProtNLM"/>
    </source>
</evidence>
<keyword evidence="3" id="KW-0863">Zinc-finger</keyword>
<keyword evidence="5" id="KW-0539">Nucleus</keyword>
<dbReference type="OrthoDB" id="2592092at2759"/>
<feature type="domain" description="NuBaID C-terminal" evidence="8">
    <location>
        <begin position="291"/>
        <end position="385"/>
    </location>
</feature>
<gene>
    <name evidence="9" type="ORF">Egran_04543</name>
</gene>
<evidence type="ECO:0000256" key="1">
    <source>
        <dbReference type="ARBA" id="ARBA00004123"/>
    </source>
</evidence>
<comment type="caution">
    <text evidence="9">The sequence shown here is derived from an EMBL/GenBank/DDBJ whole genome shotgun (WGS) entry which is preliminary data.</text>
</comment>
<dbReference type="Pfam" id="PF07967">
    <property type="entry name" value="zf-C3HC"/>
    <property type="match status" value="1"/>
</dbReference>
<protein>
    <recommendedName>
        <fullName evidence="11">C3HC-type domain-containing protein</fullName>
    </recommendedName>
</protein>
<evidence type="ECO:0000256" key="5">
    <source>
        <dbReference type="ARBA" id="ARBA00023242"/>
    </source>
</evidence>
<evidence type="ECO:0000256" key="3">
    <source>
        <dbReference type="ARBA" id="ARBA00022771"/>
    </source>
</evidence>
<organism evidence="9 10">
    <name type="scientific">Elaphomyces granulatus</name>
    <dbReference type="NCBI Taxonomy" id="519963"/>
    <lineage>
        <taxon>Eukaryota</taxon>
        <taxon>Fungi</taxon>
        <taxon>Dikarya</taxon>
        <taxon>Ascomycota</taxon>
        <taxon>Pezizomycotina</taxon>
        <taxon>Eurotiomycetes</taxon>
        <taxon>Eurotiomycetidae</taxon>
        <taxon>Eurotiales</taxon>
        <taxon>Elaphomycetaceae</taxon>
        <taxon>Elaphomyces</taxon>
    </lineage>
</organism>
<dbReference type="PANTHER" id="PTHR15835:SF6">
    <property type="entry name" value="ZINC FINGER C3HC-TYPE PROTEIN 1"/>
    <property type="match status" value="1"/>
</dbReference>
<proteinExistence type="predicted"/>
<dbReference type="Pfam" id="PF08600">
    <property type="entry name" value="NuBaID_C"/>
    <property type="match status" value="1"/>
</dbReference>
<evidence type="ECO:0000256" key="4">
    <source>
        <dbReference type="ARBA" id="ARBA00022833"/>
    </source>
</evidence>
<feature type="domain" description="C3HC-type" evidence="7">
    <location>
        <begin position="85"/>
        <end position="227"/>
    </location>
</feature>
<dbReference type="InterPro" id="IPR012935">
    <property type="entry name" value="NuBaID_N"/>
</dbReference>
<sequence>MSYTLQSKKRKFNRVLDSISKSVTPQAAAQHNNAIAAPSSERLAAPPSIKKVRLSDGPNDGIDIRASTISEVSSVSATGRPNFVPWDRERFLERLETFRKVDRWSPKPSAINEVQWAKRGWSCTDVMRVTCVGGCGALLVVKLPDEIDELDDSDRDKIQERKQVREKLVEEYCRLLAEGHSENCPWRSKGCDDTIHHLPLANPDMALSGLRKRYLNVLKVGSKLPSRNTIETPETLDLEGLIPLLPPKILNPDEDPSTPAEQEDPGQQNMDDGSISEGKGLNSGLEIDQSAFVLALFGWDAVADGSTGLVECRACFRRLGLWMYKPKENGDITVYNKLAVADEHMDYCPWVNAKAQSGKAAERAGDLHNGWELVFQAIKTKHRRRVGAGISSESVSTDAPAGSPDYTAADEETRKAQDKEWWSKLRRVRQALILKAPKSRHHR</sequence>
<evidence type="ECO:0000313" key="10">
    <source>
        <dbReference type="Proteomes" id="UP000243515"/>
    </source>
</evidence>
<dbReference type="GO" id="GO:0005634">
    <property type="term" value="C:nucleus"/>
    <property type="evidence" value="ECO:0007669"/>
    <property type="project" value="UniProtKB-SubCell"/>
</dbReference>
<dbReference type="AlphaFoldDB" id="A0A232LU95"/>
<evidence type="ECO:0000259" key="8">
    <source>
        <dbReference type="Pfam" id="PF08600"/>
    </source>
</evidence>
<keyword evidence="10" id="KW-1185">Reference proteome</keyword>
<comment type="subcellular location">
    <subcellularLocation>
        <location evidence="1">Nucleus</location>
    </subcellularLocation>
</comment>
<keyword evidence="4" id="KW-0862">Zinc</keyword>
<evidence type="ECO:0000259" key="7">
    <source>
        <dbReference type="Pfam" id="PF07967"/>
    </source>
</evidence>
<accession>A0A232LU95</accession>
<reference evidence="9 10" key="1">
    <citation type="journal article" date="2015" name="Environ. Microbiol.">
        <title>Metagenome sequence of Elaphomyces granulatus from sporocarp tissue reveals Ascomycota ectomycorrhizal fingerprints of genome expansion and a Proteobacteria-rich microbiome.</title>
        <authorList>
            <person name="Quandt C.A."/>
            <person name="Kohler A."/>
            <person name="Hesse C.N."/>
            <person name="Sharpton T.J."/>
            <person name="Martin F."/>
            <person name="Spatafora J.W."/>
        </authorList>
    </citation>
    <scope>NUCLEOTIDE SEQUENCE [LARGE SCALE GENOMIC DNA]</scope>
    <source>
        <strain evidence="9 10">OSC145934</strain>
    </source>
</reference>
<dbReference type="InterPro" id="IPR013909">
    <property type="entry name" value="NuBaID_C"/>
</dbReference>
<evidence type="ECO:0000256" key="2">
    <source>
        <dbReference type="ARBA" id="ARBA00022723"/>
    </source>
</evidence>
<dbReference type="EMBL" id="NPHW01004629">
    <property type="protein sequence ID" value="OXV07692.1"/>
    <property type="molecule type" value="Genomic_DNA"/>
</dbReference>
<name>A0A232LU95_9EURO</name>
<dbReference type="PANTHER" id="PTHR15835">
    <property type="entry name" value="NUCLEAR-INTERACTING PARTNER OF ALK"/>
    <property type="match status" value="1"/>
</dbReference>
<keyword evidence="2" id="KW-0479">Metal-binding</keyword>
<feature type="region of interest" description="Disordered" evidence="6">
    <location>
        <begin position="247"/>
        <end position="280"/>
    </location>
</feature>
<evidence type="ECO:0000256" key="6">
    <source>
        <dbReference type="SAM" id="MobiDB-lite"/>
    </source>
</evidence>
<evidence type="ECO:0000313" key="9">
    <source>
        <dbReference type="EMBL" id="OXV07692.1"/>
    </source>
</evidence>
<feature type="compositionally biased region" description="Acidic residues" evidence="6">
    <location>
        <begin position="252"/>
        <end position="264"/>
    </location>
</feature>
<dbReference type="GO" id="GO:0008270">
    <property type="term" value="F:zinc ion binding"/>
    <property type="evidence" value="ECO:0007669"/>
    <property type="project" value="UniProtKB-KW"/>
</dbReference>
<feature type="region of interest" description="Disordered" evidence="6">
    <location>
        <begin position="389"/>
        <end position="415"/>
    </location>
</feature>